<dbReference type="Proteomes" id="UP001165136">
    <property type="component" value="Unassembled WGS sequence"/>
</dbReference>
<evidence type="ECO:0000313" key="1">
    <source>
        <dbReference type="EMBL" id="GLY69057.1"/>
    </source>
</evidence>
<proteinExistence type="predicted"/>
<dbReference type="AlphaFoldDB" id="A0A9W6R7N9"/>
<keyword evidence="2" id="KW-1185">Reference proteome</keyword>
<dbReference type="EMBL" id="BSTI01000014">
    <property type="protein sequence ID" value="GLY69057.1"/>
    <property type="molecule type" value="Genomic_DNA"/>
</dbReference>
<dbReference type="RefSeq" id="WP_285488780.1">
    <property type="nucleotide sequence ID" value="NZ_BSTI01000014.1"/>
</dbReference>
<name>A0A9W6R7N9_9PSEU</name>
<comment type="caution">
    <text evidence="1">The sequence shown here is derived from an EMBL/GenBank/DDBJ whole genome shotgun (WGS) entry which is preliminary data.</text>
</comment>
<accession>A0A9W6R7N9</accession>
<reference evidence="1" key="1">
    <citation type="submission" date="2023-03" db="EMBL/GenBank/DDBJ databases">
        <title>Amycolatopsis taiwanensis NBRC 103393.</title>
        <authorList>
            <person name="Ichikawa N."/>
            <person name="Sato H."/>
            <person name="Tonouchi N."/>
        </authorList>
    </citation>
    <scope>NUCLEOTIDE SEQUENCE</scope>
    <source>
        <strain evidence="1">NBRC 103393</strain>
    </source>
</reference>
<organism evidence="1 2">
    <name type="scientific">Amycolatopsis taiwanensis</name>
    <dbReference type="NCBI Taxonomy" id="342230"/>
    <lineage>
        <taxon>Bacteria</taxon>
        <taxon>Bacillati</taxon>
        <taxon>Actinomycetota</taxon>
        <taxon>Actinomycetes</taxon>
        <taxon>Pseudonocardiales</taxon>
        <taxon>Pseudonocardiaceae</taxon>
        <taxon>Amycolatopsis</taxon>
    </lineage>
</organism>
<evidence type="ECO:0000313" key="2">
    <source>
        <dbReference type="Proteomes" id="UP001165136"/>
    </source>
</evidence>
<evidence type="ECO:0008006" key="3">
    <source>
        <dbReference type="Google" id="ProtNLM"/>
    </source>
</evidence>
<protein>
    <recommendedName>
        <fullName evidence="3">FixG C-terminal immunoglobulin-like domain-containing protein</fullName>
    </recommendedName>
</protein>
<gene>
    <name evidence="1" type="ORF">Atai01_56760</name>
</gene>
<sequence length="217" mass="24131">MVVRIELPPEPITIEPGGRRSCEVMVHNLAAHPDRFLLEVIGSAAHWTDIDPPTLTLGARSSGRIRLVFHPPRASHVRAGTIPFALLAGAAASGRTAMAEGQLSLGTFFDTELELLPRRIGRKRAYYLLQVHNRGNDAVHLELRGRPRGQRLRIDCTPAALVLFPGQAEQARIDVRRTAGDRGDRLTEFQVIAHPAGQDPRILTERLASRRWWSRIS</sequence>